<accession>A0A1J1C3J5</accession>
<name>A0A1J1C3J5_CALAY</name>
<reference evidence="1 2" key="1">
    <citation type="submission" date="2016-11" db="EMBL/GenBank/DDBJ databases">
        <title>Genomic analysis of Caldithrix abyssi and proposal of a novel bacterial phylum Caldithrichaeota.</title>
        <authorList>
            <person name="Kublanov I."/>
            <person name="Sigalova O."/>
            <person name="Gavrilov S."/>
            <person name="Lebedinsky A."/>
            <person name="Ivanova N."/>
            <person name="Daum C."/>
            <person name="Reddy T."/>
            <person name="Klenk H.P."/>
            <person name="Goker M."/>
            <person name="Reva O."/>
            <person name="Miroshnichenko M."/>
            <person name="Kyprides N."/>
            <person name="Woyke T."/>
            <person name="Gelfand M."/>
        </authorList>
    </citation>
    <scope>NUCLEOTIDE SEQUENCE [LARGE SCALE GENOMIC DNA]</scope>
    <source>
        <strain evidence="1 2">LF13</strain>
    </source>
</reference>
<proteinExistence type="predicted"/>
<gene>
    <name evidence="1" type="ORF">Cabys_367</name>
</gene>
<sequence length="48" mass="5493">MLKITKKYVNLVKKIRVGCVFLTIAQLLISELINNEGVKVVHTKCVFF</sequence>
<organism evidence="1 2">
    <name type="scientific">Caldithrix abyssi DSM 13497</name>
    <dbReference type="NCBI Taxonomy" id="880073"/>
    <lineage>
        <taxon>Bacteria</taxon>
        <taxon>Pseudomonadati</taxon>
        <taxon>Calditrichota</taxon>
        <taxon>Calditrichia</taxon>
        <taxon>Calditrichales</taxon>
        <taxon>Calditrichaceae</taxon>
        <taxon>Caldithrix</taxon>
    </lineage>
</organism>
<dbReference type="Proteomes" id="UP000183868">
    <property type="component" value="Chromosome"/>
</dbReference>
<protein>
    <submittedName>
        <fullName evidence="1">Uncharacterized protein</fullName>
    </submittedName>
</protein>
<dbReference type="AlphaFoldDB" id="A0A1J1C3J5"/>
<evidence type="ECO:0000313" key="1">
    <source>
        <dbReference type="EMBL" id="APF17118.1"/>
    </source>
</evidence>
<dbReference type="EMBL" id="CP018099">
    <property type="protein sequence ID" value="APF17118.1"/>
    <property type="molecule type" value="Genomic_DNA"/>
</dbReference>
<dbReference type="KEGG" id="caby:Cabys_367"/>
<evidence type="ECO:0000313" key="2">
    <source>
        <dbReference type="Proteomes" id="UP000183868"/>
    </source>
</evidence>